<sequence length="254" mass="28400">MIKSIMLSLFVAIYITGHDASSAGIDPSQKRWYEQYKKQANAPSPQEMRLNTDPEPKQPPEAKPLFNGKDLEGWERKGGDSEFEVRNGVIVGRCKPGSPSTYLCTTRSNFADFLFTCEMKWEEDGNSGVMFRARSRPGSGSHETVFGPQAEMEGFSKDRHWSGGIYGQSCGGFFYPLWLTEHKAVRAALKPEEWNRLTVLAVGDVVKTWVNGAPAAHWVDDGSFRSGFFGLQIHKGAKGVVLWRGLRVKEYADQ</sequence>
<dbReference type="Pfam" id="PF06439">
    <property type="entry name" value="3keto-disac_hyd"/>
    <property type="match status" value="1"/>
</dbReference>
<dbReference type="GO" id="GO:0016787">
    <property type="term" value="F:hydrolase activity"/>
    <property type="evidence" value="ECO:0007669"/>
    <property type="project" value="InterPro"/>
</dbReference>
<reference evidence="3 4" key="1">
    <citation type="submission" date="2019-02" db="EMBL/GenBank/DDBJ databases">
        <title>Deep-cultivation of Planctomycetes and their phenomic and genomic characterization uncovers novel biology.</title>
        <authorList>
            <person name="Wiegand S."/>
            <person name="Jogler M."/>
            <person name="Boedeker C."/>
            <person name="Pinto D."/>
            <person name="Vollmers J."/>
            <person name="Rivas-Marin E."/>
            <person name="Kohn T."/>
            <person name="Peeters S.H."/>
            <person name="Heuer A."/>
            <person name="Rast P."/>
            <person name="Oberbeckmann S."/>
            <person name="Bunk B."/>
            <person name="Jeske O."/>
            <person name="Meyerdierks A."/>
            <person name="Storesund J.E."/>
            <person name="Kallscheuer N."/>
            <person name="Luecker S."/>
            <person name="Lage O.M."/>
            <person name="Pohl T."/>
            <person name="Merkel B.J."/>
            <person name="Hornburger P."/>
            <person name="Mueller R.-W."/>
            <person name="Bruemmer F."/>
            <person name="Labrenz M."/>
            <person name="Spormann A.M."/>
            <person name="Op Den Camp H."/>
            <person name="Overmann J."/>
            <person name="Amann R."/>
            <person name="Jetten M.S.M."/>
            <person name="Mascher T."/>
            <person name="Medema M.H."/>
            <person name="Devos D.P."/>
            <person name="Kaster A.-K."/>
            <person name="Ovreas L."/>
            <person name="Rohde M."/>
            <person name="Galperin M.Y."/>
            <person name="Jogler C."/>
        </authorList>
    </citation>
    <scope>NUCLEOTIDE SEQUENCE [LARGE SCALE GENOMIC DNA]</scope>
    <source>
        <strain evidence="3 4">KOR34</strain>
    </source>
</reference>
<accession>A0A5C5VB98</accession>
<dbReference type="EMBL" id="SIHJ01000001">
    <property type="protein sequence ID" value="TWT35263.1"/>
    <property type="molecule type" value="Genomic_DNA"/>
</dbReference>
<feature type="domain" description="3-keto-alpha-glucoside-1,2-lyase/3-keto-2-hydroxy-glucal hydratase" evidence="2">
    <location>
        <begin position="62"/>
        <end position="249"/>
    </location>
</feature>
<name>A0A5C5VB98_9BACT</name>
<feature type="region of interest" description="Disordered" evidence="1">
    <location>
        <begin position="39"/>
        <end position="73"/>
    </location>
</feature>
<evidence type="ECO:0000256" key="1">
    <source>
        <dbReference type="SAM" id="MobiDB-lite"/>
    </source>
</evidence>
<keyword evidence="4" id="KW-1185">Reference proteome</keyword>
<dbReference type="InterPro" id="IPR010496">
    <property type="entry name" value="AL/BT2_dom"/>
</dbReference>
<evidence type="ECO:0000313" key="4">
    <source>
        <dbReference type="Proteomes" id="UP000316714"/>
    </source>
</evidence>
<dbReference type="Proteomes" id="UP000316714">
    <property type="component" value="Unassembled WGS sequence"/>
</dbReference>
<dbReference type="OrthoDB" id="9780017at2"/>
<feature type="compositionally biased region" description="Basic and acidic residues" evidence="1">
    <location>
        <begin position="50"/>
        <end position="60"/>
    </location>
</feature>
<dbReference type="Gene3D" id="2.60.120.560">
    <property type="entry name" value="Exo-inulinase, domain 1"/>
    <property type="match status" value="1"/>
</dbReference>
<evidence type="ECO:0000313" key="3">
    <source>
        <dbReference type="EMBL" id="TWT35263.1"/>
    </source>
</evidence>
<protein>
    <recommendedName>
        <fullName evidence="2">3-keto-alpha-glucoside-1,2-lyase/3-keto-2-hydroxy-glucal hydratase domain-containing protein</fullName>
    </recommendedName>
</protein>
<evidence type="ECO:0000259" key="2">
    <source>
        <dbReference type="Pfam" id="PF06439"/>
    </source>
</evidence>
<organism evidence="3 4">
    <name type="scientific">Posidoniimonas corsicana</name>
    <dbReference type="NCBI Taxonomy" id="1938618"/>
    <lineage>
        <taxon>Bacteria</taxon>
        <taxon>Pseudomonadati</taxon>
        <taxon>Planctomycetota</taxon>
        <taxon>Planctomycetia</taxon>
        <taxon>Pirellulales</taxon>
        <taxon>Lacipirellulaceae</taxon>
        <taxon>Posidoniimonas</taxon>
    </lineage>
</organism>
<dbReference type="RefSeq" id="WP_146561296.1">
    <property type="nucleotide sequence ID" value="NZ_SIHJ01000001.1"/>
</dbReference>
<dbReference type="AlphaFoldDB" id="A0A5C5VB98"/>
<proteinExistence type="predicted"/>
<gene>
    <name evidence="3" type="ORF">KOR34_01510</name>
</gene>
<comment type="caution">
    <text evidence="3">The sequence shown here is derived from an EMBL/GenBank/DDBJ whole genome shotgun (WGS) entry which is preliminary data.</text>
</comment>